<dbReference type="Proteomes" id="UP000314294">
    <property type="component" value="Unassembled WGS sequence"/>
</dbReference>
<gene>
    <name evidence="1" type="ORF">EYF80_060049</name>
</gene>
<accession>A0A4Z2EMV4</accession>
<comment type="caution">
    <text evidence="1">The sequence shown here is derived from an EMBL/GenBank/DDBJ whole genome shotgun (WGS) entry which is preliminary data.</text>
</comment>
<evidence type="ECO:0000313" key="1">
    <source>
        <dbReference type="EMBL" id="TNN29804.1"/>
    </source>
</evidence>
<reference evidence="1 2" key="1">
    <citation type="submission" date="2019-03" db="EMBL/GenBank/DDBJ databases">
        <title>First draft genome of Liparis tanakae, snailfish: a comprehensive survey of snailfish specific genes.</title>
        <authorList>
            <person name="Kim W."/>
            <person name="Song I."/>
            <person name="Jeong J.-H."/>
            <person name="Kim D."/>
            <person name="Kim S."/>
            <person name="Ryu S."/>
            <person name="Song J.Y."/>
            <person name="Lee S.K."/>
        </authorList>
    </citation>
    <scope>NUCLEOTIDE SEQUENCE [LARGE SCALE GENOMIC DNA]</scope>
    <source>
        <tissue evidence="1">Muscle</tissue>
    </source>
</reference>
<keyword evidence="2" id="KW-1185">Reference proteome</keyword>
<evidence type="ECO:0000313" key="2">
    <source>
        <dbReference type="Proteomes" id="UP000314294"/>
    </source>
</evidence>
<sequence length="102" mass="11329">MARKSTGALGVVAWRTLASLVGPRLCSRLRFPEGGKRKDLLDLFPSSTCKYATIKPLKVHVRRYLGPPGRVQWERSYRSCVLDEIAASTSCSSVTYGKTRLV</sequence>
<protein>
    <submittedName>
        <fullName evidence="1">Uncharacterized protein</fullName>
    </submittedName>
</protein>
<name>A0A4Z2EMV4_9TELE</name>
<proteinExistence type="predicted"/>
<dbReference type="AlphaFoldDB" id="A0A4Z2EMV4"/>
<dbReference type="EMBL" id="SRLO01005185">
    <property type="protein sequence ID" value="TNN29804.1"/>
    <property type="molecule type" value="Genomic_DNA"/>
</dbReference>
<organism evidence="1 2">
    <name type="scientific">Liparis tanakae</name>
    <name type="common">Tanaka's snailfish</name>
    <dbReference type="NCBI Taxonomy" id="230148"/>
    <lineage>
        <taxon>Eukaryota</taxon>
        <taxon>Metazoa</taxon>
        <taxon>Chordata</taxon>
        <taxon>Craniata</taxon>
        <taxon>Vertebrata</taxon>
        <taxon>Euteleostomi</taxon>
        <taxon>Actinopterygii</taxon>
        <taxon>Neopterygii</taxon>
        <taxon>Teleostei</taxon>
        <taxon>Neoteleostei</taxon>
        <taxon>Acanthomorphata</taxon>
        <taxon>Eupercaria</taxon>
        <taxon>Perciformes</taxon>
        <taxon>Cottioidei</taxon>
        <taxon>Cottales</taxon>
        <taxon>Liparidae</taxon>
        <taxon>Liparis</taxon>
    </lineage>
</organism>